<feature type="region of interest" description="Disordered" evidence="1">
    <location>
        <begin position="550"/>
        <end position="655"/>
    </location>
</feature>
<dbReference type="GeneID" id="18933156"/>
<feature type="compositionally biased region" description="Acidic residues" evidence="1">
    <location>
        <begin position="63"/>
        <end position="75"/>
    </location>
</feature>
<evidence type="ECO:0000256" key="1">
    <source>
        <dbReference type="SAM" id="MobiDB-lite"/>
    </source>
</evidence>
<reference evidence="3" key="1">
    <citation type="journal article" date="2011" name="Proc. Natl. Acad. Sci. U.S.A.">
        <title>Obligate biotrophy features unraveled by the genomic analysis of rust fungi.</title>
        <authorList>
            <person name="Duplessis S."/>
            <person name="Cuomo C.A."/>
            <person name="Lin Y.-C."/>
            <person name="Aerts A."/>
            <person name="Tisserant E."/>
            <person name="Veneault-Fourrey C."/>
            <person name="Joly D.L."/>
            <person name="Hacquard S."/>
            <person name="Amselem J."/>
            <person name="Cantarel B.L."/>
            <person name="Chiu R."/>
            <person name="Coutinho P.M."/>
            <person name="Feau N."/>
            <person name="Field M."/>
            <person name="Frey P."/>
            <person name="Gelhaye E."/>
            <person name="Goldberg J."/>
            <person name="Grabherr M.G."/>
            <person name="Kodira C.D."/>
            <person name="Kohler A."/>
            <person name="Kuees U."/>
            <person name="Lindquist E.A."/>
            <person name="Lucas S.M."/>
            <person name="Mago R."/>
            <person name="Mauceli E."/>
            <person name="Morin E."/>
            <person name="Murat C."/>
            <person name="Pangilinan J.L."/>
            <person name="Park R."/>
            <person name="Pearson M."/>
            <person name="Quesneville H."/>
            <person name="Rouhier N."/>
            <person name="Sakthikumar S."/>
            <person name="Salamov A.A."/>
            <person name="Schmutz J."/>
            <person name="Selles B."/>
            <person name="Shapiro H."/>
            <person name="Tanguay P."/>
            <person name="Tuskan G.A."/>
            <person name="Henrissat B."/>
            <person name="Van de Peer Y."/>
            <person name="Rouze P."/>
            <person name="Ellis J.G."/>
            <person name="Dodds P.N."/>
            <person name="Schein J.E."/>
            <person name="Zhong S."/>
            <person name="Hamelin R.C."/>
            <person name="Grigoriev I.V."/>
            <person name="Szabo L.J."/>
            <person name="Martin F."/>
        </authorList>
    </citation>
    <scope>NUCLEOTIDE SEQUENCE [LARGE SCALE GENOMIC DNA]</scope>
    <source>
        <strain evidence="3">98AG31 / pathotype 3-4-7</strain>
    </source>
</reference>
<evidence type="ECO:0000313" key="3">
    <source>
        <dbReference type="Proteomes" id="UP000001072"/>
    </source>
</evidence>
<feature type="region of interest" description="Disordered" evidence="1">
    <location>
        <begin position="1"/>
        <end position="110"/>
    </location>
</feature>
<dbReference type="STRING" id="747676.F4RXN8"/>
<feature type="compositionally biased region" description="Basic residues" evidence="1">
    <location>
        <begin position="41"/>
        <end position="59"/>
    </location>
</feature>
<feature type="compositionally biased region" description="Polar residues" evidence="1">
    <location>
        <begin position="376"/>
        <end position="389"/>
    </location>
</feature>
<feature type="compositionally biased region" description="Polar residues" evidence="1">
    <location>
        <begin position="152"/>
        <end position="178"/>
    </location>
</feature>
<gene>
    <name evidence="2" type="ORF">MELLADRAFT_78709</name>
</gene>
<feature type="compositionally biased region" description="Low complexity" evidence="1">
    <location>
        <begin position="185"/>
        <end position="224"/>
    </location>
</feature>
<feature type="compositionally biased region" description="Low complexity" evidence="1">
    <location>
        <begin position="350"/>
        <end position="365"/>
    </location>
</feature>
<feature type="compositionally biased region" description="Low complexity" evidence="1">
    <location>
        <begin position="19"/>
        <end position="32"/>
    </location>
</feature>
<dbReference type="HOGENOM" id="CLU_286202_0_0_1"/>
<feature type="compositionally biased region" description="Basic residues" evidence="1">
    <location>
        <begin position="936"/>
        <end position="946"/>
    </location>
</feature>
<feature type="region of interest" description="Disordered" evidence="1">
    <location>
        <begin position="696"/>
        <end position="739"/>
    </location>
</feature>
<name>F4RXN8_MELLP</name>
<feature type="compositionally biased region" description="Polar residues" evidence="1">
    <location>
        <begin position="324"/>
        <end position="342"/>
    </location>
</feature>
<feature type="compositionally biased region" description="Low complexity" evidence="1">
    <location>
        <begin position="885"/>
        <end position="902"/>
    </location>
</feature>
<evidence type="ECO:0008006" key="4">
    <source>
        <dbReference type="Google" id="ProtNLM"/>
    </source>
</evidence>
<protein>
    <recommendedName>
        <fullName evidence="4">Btz domain-containing protein</fullName>
    </recommendedName>
</protein>
<organism evidence="3">
    <name type="scientific">Melampsora larici-populina (strain 98AG31 / pathotype 3-4-7)</name>
    <name type="common">Poplar leaf rust fungus</name>
    <dbReference type="NCBI Taxonomy" id="747676"/>
    <lineage>
        <taxon>Eukaryota</taxon>
        <taxon>Fungi</taxon>
        <taxon>Dikarya</taxon>
        <taxon>Basidiomycota</taxon>
        <taxon>Pucciniomycotina</taxon>
        <taxon>Pucciniomycetes</taxon>
        <taxon>Pucciniales</taxon>
        <taxon>Melampsoraceae</taxon>
        <taxon>Melampsora</taxon>
    </lineage>
</organism>
<evidence type="ECO:0000313" key="2">
    <source>
        <dbReference type="EMBL" id="EGG02760.1"/>
    </source>
</evidence>
<dbReference type="InParanoid" id="F4RXN8"/>
<dbReference type="Proteomes" id="UP000001072">
    <property type="component" value="Unassembled WGS sequence"/>
</dbReference>
<accession>F4RXN8</accession>
<feature type="region of interest" description="Disordered" evidence="1">
    <location>
        <begin position="302"/>
        <end position="496"/>
    </location>
</feature>
<dbReference type="OrthoDB" id="2506949at2759"/>
<dbReference type="KEGG" id="mlr:MELLADRAFT_78709"/>
<feature type="compositionally biased region" description="Polar residues" evidence="1">
    <location>
        <begin position="569"/>
        <end position="600"/>
    </location>
</feature>
<feature type="compositionally biased region" description="Polar residues" evidence="1">
    <location>
        <begin position="1"/>
        <end position="14"/>
    </location>
</feature>
<feature type="compositionally biased region" description="Low complexity" evidence="1">
    <location>
        <begin position="83"/>
        <end position="109"/>
    </location>
</feature>
<dbReference type="AlphaFoldDB" id="F4RXN8"/>
<keyword evidence="3" id="KW-1185">Reference proteome</keyword>
<feature type="region of interest" description="Disordered" evidence="1">
    <location>
        <begin position="856"/>
        <end position="1029"/>
    </location>
</feature>
<feature type="compositionally biased region" description="Basic residues" evidence="1">
    <location>
        <begin position="304"/>
        <end position="315"/>
    </location>
</feature>
<feature type="compositionally biased region" description="Polar residues" evidence="1">
    <location>
        <begin position="699"/>
        <end position="714"/>
    </location>
</feature>
<sequence length="1080" mass="117689">MTMSITTLNNQSTEPSDHSNQNQSNSTSLNPQEPLKNSTSHPRRTRKSKLLANRRRRSRNQPDYDEDLEADQNDDEQSRPNHLTTGSDSTSSDCDDSTTSSLSNSNSDLSVDEFEQDQTQFVDLEAGHQTCLQSESSSTFVPNKIAKIKPGQTPTDDPSQSPTAHSTATQPSLTSSSATRRHKQQPSPTSTTTTTTTTTSTNQTNHEDLTATNNNTPSINNNNNTTIIFNQGSWITGLNTNTNEDQPTVQTPRYIPFIEFDNFNAYGSLIFDLNTGLSSRSRVEYLSNHELMQEIEQEQAAARRALKKREKRLSKLRGDKRPNSRPSTGTPLTVNIISPSQPNHRHSAHRTGSPLPSSTRPPSSLAGHTANRPPSAFSNAISETNQSAAASEEPWTIPRSGRFWGHDDRQSHSQRGGRGMRGGNSRGSHARGRGGGGGIIRGAGHHGKGGFRADWEEQRRHQPNLHPNGPPNNHHLHLQRPDTPAGQSDTGRSVGSGAGWITVQAKQKSFGSNGHQLSNGDGEWRHDGWEEIERESDRKSAHQRARGYQFYRGGAPNRRGMAVPANQPPLRSSSLRRPTNSAQPNQNHSEVSSTTPSTFQEPLVNGVSKVSKSEPNGSSTTDVPEPTTKSPGPVSTVSVGPGSLDAPTEASQVESTKIDEVKVCLNSKHSLPIGTPTPEYQEDKAESVIQTLEAPDKTGTCSNTSDSASITVASSPDKKSKDETQVKRSPADEDEAPRSGIVVKLPTTIKIGTIPVYHHSTIIPEVSGAIKINGSTSTPLVQQPQSQLNEEHNGITSRERPTFDLPPLPHPPPSSSITLGSIGGAEILREAMSASIHHLPPPVPVPTPFVNHYHHDYYPLEPPPPQQQTGMLLQGEEEDRSRHISFTPSAGSSSGNSSQTPFPHDHHSHLHQHPPNMFNSHPPPPPPPIDPQHHFNPLHHFYHPHPHPPPPLPPLQYFDPITGQHMIYPHPQQPQPLPPPPPPMFFDLPPTQAPLPPPPSQPLPPSSESLLTLSTPGLYAPPPRSSKVRIKDPISGLEKEKFGGEIKCFEHKGVTYFHQEHPSAVVTSPGAAAAHQQSQR</sequence>
<feature type="compositionally biased region" description="Low complexity" evidence="1">
    <location>
        <begin position="464"/>
        <end position="473"/>
    </location>
</feature>
<feature type="compositionally biased region" description="Polar residues" evidence="1">
    <location>
        <begin position="608"/>
        <end position="638"/>
    </location>
</feature>
<feature type="compositionally biased region" description="Low complexity" evidence="1">
    <location>
        <begin position="1006"/>
        <end position="1016"/>
    </location>
</feature>
<feature type="compositionally biased region" description="Pro residues" evidence="1">
    <location>
        <begin position="921"/>
        <end position="930"/>
    </location>
</feature>
<proteinExistence type="predicted"/>
<dbReference type="VEuPathDB" id="FungiDB:MELLADRAFT_78709"/>
<feature type="compositionally biased region" description="Pro residues" evidence="1">
    <location>
        <begin position="991"/>
        <end position="1005"/>
    </location>
</feature>
<feature type="region of interest" description="Disordered" evidence="1">
    <location>
        <begin position="133"/>
        <end position="224"/>
    </location>
</feature>
<feature type="compositionally biased region" description="Pro residues" evidence="1">
    <location>
        <begin position="971"/>
        <end position="984"/>
    </location>
</feature>
<feature type="compositionally biased region" description="Basic and acidic residues" evidence="1">
    <location>
        <begin position="716"/>
        <end position="731"/>
    </location>
</feature>
<feature type="compositionally biased region" description="Basic and acidic residues" evidence="1">
    <location>
        <begin position="451"/>
        <end position="460"/>
    </location>
</feature>
<dbReference type="EMBL" id="GL883128">
    <property type="protein sequence ID" value="EGG02760.1"/>
    <property type="molecule type" value="Genomic_DNA"/>
</dbReference>
<feature type="compositionally biased region" description="Gly residues" evidence="1">
    <location>
        <begin position="416"/>
        <end position="425"/>
    </location>
</feature>
<dbReference type="RefSeq" id="XP_007413873.1">
    <property type="nucleotide sequence ID" value="XM_007413811.1"/>
</dbReference>